<accession>A0A8T0LHN7</accession>
<evidence type="ECO:0000313" key="2">
    <source>
        <dbReference type="Proteomes" id="UP000743370"/>
    </source>
</evidence>
<dbReference type="Proteomes" id="UP000743370">
    <property type="component" value="Unassembled WGS sequence"/>
</dbReference>
<comment type="caution">
    <text evidence="1">The sequence shown here is derived from an EMBL/GenBank/DDBJ whole genome shotgun (WGS) entry which is preliminary data.</text>
</comment>
<reference evidence="1 2" key="1">
    <citation type="submission" date="2020-05" db="EMBL/GenBank/DDBJ databases">
        <title>Vigna angularis (adzuki bean) Var. LongXiaoDou No. 4 denovo assembly.</title>
        <authorList>
            <person name="Xiang H."/>
        </authorList>
    </citation>
    <scope>NUCLEOTIDE SEQUENCE [LARGE SCALE GENOMIC DNA]</scope>
    <source>
        <tissue evidence="1">Leaf</tissue>
    </source>
</reference>
<proteinExistence type="predicted"/>
<dbReference type="EMBL" id="JABFOF010000001">
    <property type="protein sequence ID" value="KAG2409745.1"/>
    <property type="molecule type" value="Genomic_DNA"/>
</dbReference>
<evidence type="ECO:0000313" key="1">
    <source>
        <dbReference type="EMBL" id="KAG2409745.1"/>
    </source>
</evidence>
<sequence>MSNFTKKKFVHILHRQSFFKGKLKMQGNYCISAGDSKLSVEMLVIDEIVPTLLHALEDDETSDTALDGLKQILRLGANRPVVGNGRVAGLQSKPEMSLFLVQGSGKEFSSPVQGCGRRWVRVLYPFAFVRQWRGQNLIKNNERMSATLVTKHFIETTIKNVCHVKVYIYRYYQR</sequence>
<dbReference type="AlphaFoldDB" id="A0A8T0LHN7"/>
<protein>
    <submittedName>
        <fullName evidence="1">Uncharacterized protein</fullName>
    </submittedName>
</protein>
<name>A0A8T0LHN7_PHAAN</name>
<gene>
    <name evidence="1" type="ORF">HKW66_Vig0004100</name>
</gene>
<organism evidence="1 2">
    <name type="scientific">Phaseolus angularis</name>
    <name type="common">Azuki bean</name>
    <name type="synonym">Vigna angularis</name>
    <dbReference type="NCBI Taxonomy" id="3914"/>
    <lineage>
        <taxon>Eukaryota</taxon>
        <taxon>Viridiplantae</taxon>
        <taxon>Streptophyta</taxon>
        <taxon>Embryophyta</taxon>
        <taxon>Tracheophyta</taxon>
        <taxon>Spermatophyta</taxon>
        <taxon>Magnoliopsida</taxon>
        <taxon>eudicotyledons</taxon>
        <taxon>Gunneridae</taxon>
        <taxon>Pentapetalae</taxon>
        <taxon>rosids</taxon>
        <taxon>fabids</taxon>
        <taxon>Fabales</taxon>
        <taxon>Fabaceae</taxon>
        <taxon>Papilionoideae</taxon>
        <taxon>50 kb inversion clade</taxon>
        <taxon>NPAAA clade</taxon>
        <taxon>indigoferoid/millettioid clade</taxon>
        <taxon>Phaseoleae</taxon>
        <taxon>Vigna</taxon>
    </lineage>
</organism>